<dbReference type="SUPFAM" id="SSF51735">
    <property type="entry name" value="NAD(P)-binding Rossmann-fold domains"/>
    <property type="match status" value="1"/>
</dbReference>
<dbReference type="Gene3D" id="1.10.1040.10">
    <property type="entry name" value="N-(1-d-carboxylethyl)-l-norvaline Dehydrogenase, domain 2"/>
    <property type="match status" value="1"/>
</dbReference>
<dbReference type="InterPro" id="IPR013328">
    <property type="entry name" value="6PGD_dom2"/>
</dbReference>
<organism evidence="6">
    <name type="scientific">Acidobacterium capsulatum</name>
    <dbReference type="NCBI Taxonomy" id="33075"/>
    <lineage>
        <taxon>Bacteria</taxon>
        <taxon>Pseudomonadati</taxon>
        <taxon>Acidobacteriota</taxon>
        <taxon>Terriglobia</taxon>
        <taxon>Terriglobales</taxon>
        <taxon>Acidobacteriaceae</taxon>
        <taxon>Acidobacterium</taxon>
    </lineage>
</organism>
<dbReference type="EMBL" id="DTKL01000020">
    <property type="protein sequence ID" value="HGY93858.1"/>
    <property type="molecule type" value="Genomic_DNA"/>
</dbReference>
<dbReference type="PRINTS" id="PR00076">
    <property type="entry name" value="6PGDHDRGNASE"/>
</dbReference>
<dbReference type="InterPro" id="IPR008927">
    <property type="entry name" value="6-PGluconate_DH-like_C_sf"/>
</dbReference>
<dbReference type="InterPro" id="IPR004849">
    <property type="entry name" value="6DGDH_YqeC"/>
</dbReference>
<dbReference type="AlphaFoldDB" id="A0A7V4XRI8"/>
<proteinExistence type="inferred from homology"/>
<comment type="pathway">
    <text evidence="1">Carbohydrate degradation; pentose phosphate pathway.</text>
</comment>
<dbReference type="GO" id="GO:0019521">
    <property type="term" value="P:D-gluconate metabolic process"/>
    <property type="evidence" value="ECO:0007669"/>
    <property type="project" value="UniProtKB-KW"/>
</dbReference>
<protein>
    <submittedName>
        <fullName evidence="6">Decarboxylating 6-phosphogluconate dehydrogenase</fullName>
    </submittedName>
</protein>
<comment type="caution">
    <text evidence="6">The sequence shown here is derived from an EMBL/GenBank/DDBJ whole genome shotgun (WGS) entry which is preliminary data.</text>
</comment>
<evidence type="ECO:0000256" key="4">
    <source>
        <dbReference type="ARBA" id="ARBA00023064"/>
    </source>
</evidence>
<dbReference type="SMART" id="SM01350">
    <property type="entry name" value="6PGD"/>
    <property type="match status" value="1"/>
</dbReference>
<dbReference type="SUPFAM" id="SSF48179">
    <property type="entry name" value="6-phosphogluconate dehydrogenase C-terminal domain-like"/>
    <property type="match status" value="1"/>
</dbReference>
<dbReference type="InterPro" id="IPR006183">
    <property type="entry name" value="Pgluconate_DH"/>
</dbReference>
<dbReference type="NCBIfam" id="TIGR00872">
    <property type="entry name" value="gnd_rel"/>
    <property type="match status" value="1"/>
</dbReference>
<evidence type="ECO:0000256" key="1">
    <source>
        <dbReference type="ARBA" id="ARBA00004959"/>
    </source>
</evidence>
<dbReference type="InterPro" id="IPR006115">
    <property type="entry name" value="6PGDH_NADP-bd"/>
</dbReference>
<evidence type="ECO:0000256" key="3">
    <source>
        <dbReference type="ARBA" id="ARBA00023002"/>
    </source>
</evidence>
<dbReference type="NCBIfam" id="NF007161">
    <property type="entry name" value="PRK09599.1"/>
    <property type="match status" value="1"/>
</dbReference>
<evidence type="ECO:0000256" key="2">
    <source>
        <dbReference type="ARBA" id="ARBA00008419"/>
    </source>
</evidence>
<evidence type="ECO:0000313" key="6">
    <source>
        <dbReference type="EMBL" id="HGY93858.1"/>
    </source>
</evidence>
<feature type="domain" description="6-phosphogluconate dehydrogenase C-terminal" evidence="5">
    <location>
        <begin position="169"/>
        <end position="297"/>
    </location>
</feature>
<reference evidence="6" key="1">
    <citation type="journal article" date="2020" name="mSystems">
        <title>Genome- and Community-Level Interaction Insights into Carbon Utilization and Element Cycling Functions of Hydrothermarchaeota in Hydrothermal Sediment.</title>
        <authorList>
            <person name="Zhou Z."/>
            <person name="Liu Y."/>
            <person name="Xu W."/>
            <person name="Pan J."/>
            <person name="Luo Z.H."/>
            <person name="Li M."/>
        </authorList>
    </citation>
    <scope>NUCLEOTIDE SEQUENCE [LARGE SCALE GENOMIC DNA]</scope>
    <source>
        <strain evidence="6">SpSt-855</strain>
    </source>
</reference>
<dbReference type="Pfam" id="PF03446">
    <property type="entry name" value="NAD_binding_2"/>
    <property type="match status" value="1"/>
</dbReference>
<dbReference type="GO" id="GO:0004616">
    <property type="term" value="F:phosphogluconate dehydrogenase (decarboxylating) activity"/>
    <property type="evidence" value="ECO:0007669"/>
    <property type="project" value="InterPro"/>
</dbReference>
<keyword evidence="3" id="KW-0560">Oxidoreductase</keyword>
<keyword evidence="4" id="KW-0311">Gluconate utilization</keyword>
<dbReference type="GO" id="GO:0050661">
    <property type="term" value="F:NADP binding"/>
    <property type="evidence" value="ECO:0007669"/>
    <property type="project" value="InterPro"/>
</dbReference>
<dbReference type="PANTHER" id="PTHR11811">
    <property type="entry name" value="6-PHOSPHOGLUCONATE DEHYDROGENASE"/>
    <property type="match status" value="1"/>
</dbReference>
<evidence type="ECO:0000259" key="5">
    <source>
        <dbReference type="SMART" id="SM01350"/>
    </source>
</evidence>
<dbReference type="GO" id="GO:0016054">
    <property type="term" value="P:organic acid catabolic process"/>
    <property type="evidence" value="ECO:0007669"/>
    <property type="project" value="UniProtKB-ARBA"/>
</dbReference>
<sequence length="301" mass="33051">MEIGIIGLGKMGGNMAERLRKGGHKVVGFDFNKEATKKLTDAGSVGVDSLEALVKHLNPQRAIWIMVPAGDPVDETIAKLKPFMQKGDIFIDGGNSNYKDSQRRYKELKAEGFNFVDVGTSGGVWGLAEGYSMMVGGDEDVVEHLRPIFETLAPGKDKGWGRTGPAGAGHFVKMVHNGIEYGLMQAYAEGFSIMGHKTEMNLDLGQIAEIWRYGSVVRSWLLDLTADALQKNPSLEGLEAYVADSGEGRWTVFEAIDLNVSAPVITESLIRRIRSREDNNFTDRMLAIMRNQFGGHAVKKD</sequence>
<dbReference type="InterPro" id="IPR006114">
    <property type="entry name" value="6PGDH_C"/>
</dbReference>
<dbReference type="PROSITE" id="PS00895">
    <property type="entry name" value="3_HYDROXYISOBUT_DH"/>
    <property type="match status" value="1"/>
</dbReference>
<dbReference type="InterPro" id="IPR002204">
    <property type="entry name" value="3-OH-isobutyrate_DH-rel_CS"/>
</dbReference>
<gene>
    <name evidence="6" type="primary">gnd</name>
    <name evidence="6" type="ORF">ENW50_04090</name>
</gene>
<comment type="similarity">
    <text evidence="2">Belongs to the 6-phosphogluconate dehydrogenase family.</text>
</comment>
<accession>A0A7V4XRI8</accession>
<dbReference type="Gene3D" id="3.40.50.720">
    <property type="entry name" value="NAD(P)-binding Rossmann-like Domain"/>
    <property type="match status" value="1"/>
</dbReference>
<dbReference type="Pfam" id="PF00393">
    <property type="entry name" value="6PGD"/>
    <property type="match status" value="1"/>
</dbReference>
<name>A0A7V4XRI8_9BACT</name>
<dbReference type="InterPro" id="IPR036291">
    <property type="entry name" value="NAD(P)-bd_dom_sf"/>
</dbReference>
<dbReference type="GO" id="GO:0006098">
    <property type="term" value="P:pentose-phosphate shunt"/>
    <property type="evidence" value="ECO:0007669"/>
    <property type="project" value="InterPro"/>
</dbReference>